<evidence type="ECO:0000313" key="1">
    <source>
        <dbReference type="EMBL" id="QQZ61992.1"/>
    </source>
</evidence>
<name>A0A974SDK7_9BACL</name>
<dbReference type="KEGG" id="pson:JI735_04740"/>
<keyword evidence="2" id="KW-1185">Reference proteome</keyword>
<dbReference type="AlphaFoldDB" id="A0A974SDK7"/>
<organism evidence="1 2">
    <name type="scientific">Paenibacillus sonchi</name>
    <dbReference type="NCBI Taxonomy" id="373687"/>
    <lineage>
        <taxon>Bacteria</taxon>
        <taxon>Bacillati</taxon>
        <taxon>Bacillota</taxon>
        <taxon>Bacilli</taxon>
        <taxon>Bacillales</taxon>
        <taxon>Paenibacillaceae</taxon>
        <taxon>Paenibacillus</taxon>
        <taxon>Paenibacillus sonchi group</taxon>
    </lineage>
</organism>
<reference evidence="1 2" key="1">
    <citation type="submission" date="2021-01" db="EMBL/GenBank/DDBJ databases">
        <title>Whole genome sequence of Paenibacillus sonchi LMG 24727 for comparative genomics.</title>
        <authorList>
            <person name="Lee G."/>
            <person name="Kim M.-J."/>
            <person name="Lim K."/>
            <person name="Shin J.-H."/>
        </authorList>
    </citation>
    <scope>NUCLEOTIDE SEQUENCE [LARGE SCALE GENOMIC DNA]</scope>
    <source>
        <strain evidence="1 2">LMG 24727</strain>
    </source>
</reference>
<protein>
    <submittedName>
        <fullName evidence="1">Uncharacterized protein</fullName>
    </submittedName>
</protein>
<accession>A0A974SDK7</accession>
<gene>
    <name evidence="1" type="ORF">JI735_04740</name>
</gene>
<sequence length="60" mass="6810">MIMVWVILRTRCAPFDPSAAVADRKAVMDRRFAYSAGRTEMPLFVPFPFIPGSIERYNGS</sequence>
<proteinExistence type="predicted"/>
<dbReference type="Proteomes" id="UP000595841">
    <property type="component" value="Chromosome"/>
</dbReference>
<evidence type="ECO:0000313" key="2">
    <source>
        <dbReference type="Proteomes" id="UP000595841"/>
    </source>
</evidence>
<dbReference type="RefSeq" id="WP_157771447.1">
    <property type="nucleotide sequence ID" value="NZ_CP068595.1"/>
</dbReference>
<dbReference type="EMBL" id="CP068595">
    <property type="protein sequence ID" value="QQZ61992.1"/>
    <property type="molecule type" value="Genomic_DNA"/>
</dbReference>